<evidence type="ECO:0000313" key="2">
    <source>
        <dbReference type="Proteomes" id="UP001159364"/>
    </source>
</evidence>
<dbReference type="EMBL" id="JAIWQS010000005">
    <property type="protein sequence ID" value="KAJ8765041.1"/>
    <property type="molecule type" value="Genomic_DNA"/>
</dbReference>
<name>A0AAV8TDU7_9ROSI</name>
<proteinExistence type="predicted"/>
<reference evidence="1 2" key="1">
    <citation type="submission" date="2021-09" db="EMBL/GenBank/DDBJ databases">
        <title>Genomic insights and catalytic innovation underlie evolution of tropane alkaloids biosynthesis.</title>
        <authorList>
            <person name="Wang Y.-J."/>
            <person name="Tian T."/>
            <person name="Huang J.-P."/>
            <person name="Huang S.-X."/>
        </authorList>
    </citation>
    <scope>NUCLEOTIDE SEQUENCE [LARGE SCALE GENOMIC DNA]</scope>
    <source>
        <strain evidence="1">KIB-2018</strain>
        <tissue evidence="1">Leaf</tissue>
    </source>
</reference>
<keyword evidence="2" id="KW-1185">Reference proteome</keyword>
<accession>A0AAV8TDU7</accession>
<organism evidence="1 2">
    <name type="scientific">Erythroxylum novogranatense</name>
    <dbReference type="NCBI Taxonomy" id="1862640"/>
    <lineage>
        <taxon>Eukaryota</taxon>
        <taxon>Viridiplantae</taxon>
        <taxon>Streptophyta</taxon>
        <taxon>Embryophyta</taxon>
        <taxon>Tracheophyta</taxon>
        <taxon>Spermatophyta</taxon>
        <taxon>Magnoliopsida</taxon>
        <taxon>eudicotyledons</taxon>
        <taxon>Gunneridae</taxon>
        <taxon>Pentapetalae</taxon>
        <taxon>rosids</taxon>
        <taxon>fabids</taxon>
        <taxon>Malpighiales</taxon>
        <taxon>Erythroxylaceae</taxon>
        <taxon>Erythroxylum</taxon>
    </lineage>
</organism>
<evidence type="ECO:0000313" key="1">
    <source>
        <dbReference type="EMBL" id="KAJ8765041.1"/>
    </source>
</evidence>
<sequence length="179" mass="20959">MARLKGIQLFLSYRHSSYLVNLEVQLAEEYRTVLRQEELFWFQKSRIKWLQEGDRATAFFHATTLARRNKNWIDKLCLRTGEVLSYFQDLFCTTEPTPRDWNLGDHGVLPEEAYAALLKPVDPVLCLLFYKKKKEIGRKNISVTRHPLLCTNLGFFFHCFRFSSGASLGIFTLLVDLDF</sequence>
<dbReference type="Proteomes" id="UP001159364">
    <property type="component" value="Linkage Group LG05"/>
</dbReference>
<comment type="caution">
    <text evidence="1">The sequence shown here is derived from an EMBL/GenBank/DDBJ whole genome shotgun (WGS) entry which is preliminary data.</text>
</comment>
<protein>
    <submittedName>
        <fullName evidence="1">Uncharacterized protein</fullName>
    </submittedName>
</protein>
<dbReference type="AlphaFoldDB" id="A0AAV8TDU7"/>
<gene>
    <name evidence="1" type="ORF">K2173_010517</name>
</gene>